<gene>
    <name evidence="3" type="ORF">Aph01nite_63320</name>
</gene>
<evidence type="ECO:0000256" key="2">
    <source>
        <dbReference type="SAM" id="Phobius"/>
    </source>
</evidence>
<reference evidence="3" key="1">
    <citation type="submission" date="2021-01" db="EMBL/GenBank/DDBJ databases">
        <title>Whole genome shotgun sequence of Acrocarpospora phusangensis NBRC 108782.</title>
        <authorList>
            <person name="Komaki H."/>
            <person name="Tamura T."/>
        </authorList>
    </citation>
    <scope>NUCLEOTIDE SEQUENCE</scope>
    <source>
        <strain evidence="3">NBRC 108782</strain>
    </source>
</reference>
<feature type="transmembrane region" description="Helical" evidence="2">
    <location>
        <begin position="20"/>
        <end position="44"/>
    </location>
</feature>
<accession>A0A919URG7</accession>
<feature type="transmembrane region" description="Helical" evidence="2">
    <location>
        <begin position="148"/>
        <end position="172"/>
    </location>
</feature>
<feature type="transmembrane region" description="Helical" evidence="2">
    <location>
        <begin position="367"/>
        <end position="388"/>
    </location>
</feature>
<name>A0A919URG7_9ACTN</name>
<dbReference type="Proteomes" id="UP000640052">
    <property type="component" value="Unassembled WGS sequence"/>
</dbReference>
<keyword evidence="2" id="KW-0812">Transmembrane</keyword>
<feature type="transmembrane region" description="Helical" evidence="2">
    <location>
        <begin position="64"/>
        <end position="86"/>
    </location>
</feature>
<feature type="transmembrane region" description="Helical" evidence="2">
    <location>
        <begin position="184"/>
        <end position="205"/>
    </location>
</feature>
<evidence type="ECO:0000313" key="3">
    <source>
        <dbReference type="EMBL" id="GIH28022.1"/>
    </source>
</evidence>
<sequence>MAVPPIQPLHPPLHVVRAPAAAIVVDVLVALLILVTLPLAILAIPNTISVVAALLPPDVSQIAMMRAHGLALPAMLLTVPAAALAVRRFRAAPVLVAGLTVLALADAAGGFAGGPGAVGALRVLHGVGAGLLVPATLVAAMERPSRRVLLPIWAGALAVSLLSAQALALWPLDAVSSWQVTLQPYPLLTGVALALAAVFLVLWMLGDREGAARHERLSPTERTRLVMAAVPSAGIAVLAVGTTFDWPPVTVIAVASVAVIAMLGLSSVATFDGPGGRALAFTNVGVGLVVLPTAAQLTYVELGGLGGPGLSGMWAPFGAAVVVALMGAYGAMRVSEEKAARLTAAGLVTVVVGLCAIRLLVPTLGGSLLVVPFVLLAGGAAVALVSALRLAGQVAALFGLSLLFPAVLAGFLLGTGIQVTRLRAVSLSGDATRQSLVDGFVGALHLWALIGGFVVVLVLLLASFLARRSASASAPMPAAPEAPEEPGAVVVPAPTPSPEDAADQPGSDR</sequence>
<proteinExistence type="predicted"/>
<feature type="transmembrane region" description="Helical" evidence="2">
    <location>
        <begin position="439"/>
        <end position="466"/>
    </location>
</feature>
<feature type="transmembrane region" description="Helical" evidence="2">
    <location>
        <begin position="311"/>
        <end position="330"/>
    </location>
</feature>
<keyword evidence="4" id="KW-1185">Reference proteome</keyword>
<comment type="caution">
    <text evidence="3">The sequence shown here is derived from an EMBL/GenBank/DDBJ whole genome shotgun (WGS) entry which is preliminary data.</text>
</comment>
<keyword evidence="2" id="KW-0472">Membrane</keyword>
<dbReference type="AlphaFoldDB" id="A0A919URG7"/>
<feature type="transmembrane region" description="Helical" evidence="2">
    <location>
        <begin position="342"/>
        <end position="361"/>
    </location>
</feature>
<organism evidence="3 4">
    <name type="scientific">Acrocarpospora phusangensis</name>
    <dbReference type="NCBI Taxonomy" id="1070424"/>
    <lineage>
        <taxon>Bacteria</taxon>
        <taxon>Bacillati</taxon>
        <taxon>Actinomycetota</taxon>
        <taxon>Actinomycetes</taxon>
        <taxon>Streptosporangiales</taxon>
        <taxon>Streptosporangiaceae</taxon>
        <taxon>Acrocarpospora</taxon>
    </lineage>
</organism>
<feature type="compositionally biased region" description="Low complexity" evidence="1">
    <location>
        <begin position="474"/>
        <end position="492"/>
    </location>
</feature>
<feature type="transmembrane region" description="Helical" evidence="2">
    <location>
        <begin position="119"/>
        <end position="141"/>
    </location>
</feature>
<feature type="transmembrane region" description="Helical" evidence="2">
    <location>
        <begin position="278"/>
        <end position="299"/>
    </location>
</feature>
<feature type="transmembrane region" description="Helical" evidence="2">
    <location>
        <begin position="250"/>
        <end position="271"/>
    </location>
</feature>
<evidence type="ECO:0000313" key="4">
    <source>
        <dbReference type="Proteomes" id="UP000640052"/>
    </source>
</evidence>
<dbReference type="EMBL" id="BOOA01000070">
    <property type="protein sequence ID" value="GIH28022.1"/>
    <property type="molecule type" value="Genomic_DNA"/>
</dbReference>
<feature type="region of interest" description="Disordered" evidence="1">
    <location>
        <begin position="474"/>
        <end position="509"/>
    </location>
</feature>
<feature type="transmembrane region" description="Helical" evidence="2">
    <location>
        <begin position="225"/>
        <end position="244"/>
    </location>
</feature>
<dbReference type="RefSeq" id="WP_204044661.1">
    <property type="nucleotide sequence ID" value="NZ_BOOA01000070.1"/>
</dbReference>
<protein>
    <submittedName>
        <fullName evidence="3">Uncharacterized protein</fullName>
    </submittedName>
</protein>
<keyword evidence="2" id="KW-1133">Transmembrane helix</keyword>
<evidence type="ECO:0000256" key="1">
    <source>
        <dbReference type="SAM" id="MobiDB-lite"/>
    </source>
</evidence>
<feature type="transmembrane region" description="Helical" evidence="2">
    <location>
        <begin position="395"/>
        <end position="419"/>
    </location>
</feature>
<feature type="transmembrane region" description="Helical" evidence="2">
    <location>
        <begin position="93"/>
        <end position="113"/>
    </location>
</feature>